<name>A0A7E4V538_PANRE</name>
<evidence type="ECO:0000256" key="1">
    <source>
        <dbReference type="SAM" id="MobiDB-lite"/>
    </source>
</evidence>
<organism evidence="3 4">
    <name type="scientific">Panagrellus redivivus</name>
    <name type="common">Microworm</name>
    <dbReference type="NCBI Taxonomy" id="6233"/>
    <lineage>
        <taxon>Eukaryota</taxon>
        <taxon>Metazoa</taxon>
        <taxon>Ecdysozoa</taxon>
        <taxon>Nematoda</taxon>
        <taxon>Chromadorea</taxon>
        <taxon>Rhabditida</taxon>
        <taxon>Tylenchina</taxon>
        <taxon>Panagrolaimomorpha</taxon>
        <taxon>Panagrolaimoidea</taxon>
        <taxon>Panagrolaimidae</taxon>
        <taxon>Panagrellus</taxon>
    </lineage>
</organism>
<feature type="compositionally biased region" description="Low complexity" evidence="1">
    <location>
        <begin position="70"/>
        <end position="91"/>
    </location>
</feature>
<dbReference type="Proteomes" id="UP000492821">
    <property type="component" value="Unassembled WGS sequence"/>
</dbReference>
<evidence type="ECO:0000313" key="3">
    <source>
        <dbReference type="Proteomes" id="UP000492821"/>
    </source>
</evidence>
<evidence type="ECO:0000259" key="2">
    <source>
        <dbReference type="PROSITE" id="PS50235"/>
    </source>
</evidence>
<dbReference type="Gene3D" id="3.90.70.10">
    <property type="entry name" value="Cysteine proteinases"/>
    <property type="match status" value="2"/>
</dbReference>
<feature type="domain" description="USP" evidence="2">
    <location>
        <begin position="439"/>
        <end position="934"/>
    </location>
</feature>
<feature type="compositionally biased region" description="Low complexity" evidence="1">
    <location>
        <begin position="335"/>
        <end position="348"/>
    </location>
</feature>
<accession>A0A7E4V538</accession>
<feature type="compositionally biased region" description="Polar residues" evidence="1">
    <location>
        <begin position="250"/>
        <end position="266"/>
    </location>
</feature>
<protein>
    <submittedName>
        <fullName evidence="4">USP domain-containing protein</fullName>
    </submittedName>
</protein>
<feature type="compositionally biased region" description="Polar residues" evidence="1">
    <location>
        <begin position="310"/>
        <end position="326"/>
    </location>
</feature>
<dbReference type="GO" id="GO:0004843">
    <property type="term" value="F:cysteine-type deubiquitinase activity"/>
    <property type="evidence" value="ECO:0007669"/>
    <property type="project" value="InterPro"/>
</dbReference>
<feature type="compositionally biased region" description="Polar residues" evidence="1">
    <location>
        <begin position="226"/>
        <end position="237"/>
    </location>
</feature>
<dbReference type="GO" id="GO:0016579">
    <property type="term" value="P:protein deubiquitination"/>
    <property type="evidence" value="ECO:0007669"/>
    <property type="project" value="InterPro"/>
</dbReference>
<dbReference type="SUPFAM" id="SSF54001">
    <property type="entry name" value="Cysteine proteinases"/>
    <property type="match status" value="1"/>
</dbReference>
<feature type="region of interest" description="Disordered" evidence="1">
    <location>
        <begin position="1"/>
        <end position="381"/>
    </location>
</feature>
<dbReference type="WBParaSite" id="Pan_g16628.t1">
    <property type="protein sequence ID" value="Pan_g16628.t1"/>
    <property type="gene ID" value="Pan_g16628"/>
</dbReference>
<dbReference type="AlphaFoldDB" id="A0A7E4V538"/>
<dbReference type="InterPro" id="IPR028889">
    <property type="entry name" value="USP"/>
</dbReference>
<proteinExistence type="predicted"/>
<dbReference type="Pfam" id="PF00443">
    <property type="entry name" value="UCH"/>
    <property type="match status" value="1"/>
</dbReference>
<dbReference type="InterPro" id="IPR038765">
    <property type="entry name" value="Papain-like_cys_pep_sf"/>
</dbReference>
<feature type="compositionally biased region" description="Pro residues" evidence="1">
    <location>
        <begin position="349"/>
        <end position="360"/>
    </location>
</feature>
<reference evidence="3" key="1">
    <citation type="journal article" date="2013" name="Genetics">
        <title>The draft genome and transcriptome of Panagrellus redivivus are shaped by the harsh demands of a free-living lifestyle.</title>
        <authorList>
            <person name="Srinivasan J."/>
            <person name="Dillman A.R."/>
            <person name="Macchietto M.G."/>
            <person name="Heikkinen L."/>
            <person name="Lakso M."/>
            <person name="Fracchia K.M."/>
            <person name="Antoshechkin I."/>
            <person name="Mortazavi A."/>
            <person name="Wong G."/>
            <person name="Sternberg P.W."/>
        </authorList>
    </citation>
    <scope>NUCLEOTIDE SEQUENCE [LARGE SCALE GENOMIC DNA]</scope>
    <source>
        <strain evidence="3">MT8872</strain>
    </source>
</reference>
<feature type="compositionally biased region" description="Basic residues" evidence="1">
    <location>
        <begin position="92"/>
        <end position="104"/>
    </location>
</feature>
<sequence length="953" mass="104591">MSRTHPRTEVAFPRKKSVLLTNHRDTDERPTQAASNALIMSALGYLPPPPVYMHTTPTPKPVKTEEGENKNPGSPSKSPSTQSTPSASPNVTKRRRKSAARKVKTTPDVDLNQNESTDGTGLIEPKLETMSDAEDAEIADGSTTGGVKLEMEDGDNASEMADSMTTPKSSKSKSKSKTASSSVPLKKTKNSPITKAKSEKAARKPAPKKVSKPVQAASFEEVGDEASTSPSNSTSMEPLSKESDAIIEPSTPSSPYMDVTSASLPTPSVEGSLAMTRSSRSKRKRTVFSPEHIPKRPKAVKQTPVAEPNPIQSETPNKAVSNSPHAISSPPDSTPNPSESISEPSESIPSPPKPVSNPPKPPERVQTPIKPPVTNAVSPSSSVTSVRCSLLDITPVKPPSPSVLATRRVPPITAGMKVTVLPPVKRFTQYSSNLADNLPSLKNPDTSTYVNSILQVIFTVNGFLEALAEFVDKIHSKDALAFAKMPLIVSLARLHKNRFTTTVTTGYLQAMIDCVNTAGAKFQNHRKDNVSEFVADVFNQIQAEYWAAIAAVNGRRQFASDPVTRFFGYTLRRRFTCKNKSCRFEKVVEERKNCFILPIRENRLKLKDFGIADLLKDSLVEETVDRICDACSENKAVMKPEITHLPENLVFVIRRYTTNNFSDATKLTLEKKVNFLCDDEAEELAIQGTMRQSPCKKPHHPLQTFRVWADDEIDNIMADFIGFRNYCNDEDNLPPEDSLTPVTTLYDSPQIEAAFSSFVKNVTQSEPSAAQVLSELICAHIMKHKDIYAVLTGRSVKGITEYVRRSARGGPFSPSLQIYACSNIFKTIFVVQEGNDFIKFVPAVPMPFKKQMFILDKPLNYFSRGSPMPDTQYLLSAIVSNLGNGLNRPNYASAIRSKPGTWYECRGTDVQPVKERSVISKCSGTAYVVIYSKNACDDESDTEGDSDSTDHTD</sequence>
<evidence type="ECO:0000313" key="4">
    <source>
        <dbReference type="WBParaSite" id="Pan_g16628.t1"/>
    </source>
</evidence>
<feature type="compositionally biased region" description="Low complexity" evidence="1">
    <location>
        <begin position="372"/>
        <end position="381"/>
    </location>
</feature>
<keyword evidence="3" id="KW-1185">Reference proteome</keyword>
<reference evidence="4" key="2">
    <citation type="submission" date="2020-10" db="UniProtKB">
        <authorList>
            <consortium name="WormBaseParasite"/>
        </authorList>
    </citation>
    <scope>IDENTIFICATION</scope>
</reference>
<dbReference type="PROSITE" id="PS50235">
    <property type="entry name" value="USP_3"/>
    <property type="match status" value="1"/>
</dbReference>
<dbReference type="InterPro" id="IPR001394">
    <property type="entry name" value="Peptidase_C19_UCH"/>
</dbReference>